<evidence type="ECO:0000259" key="12">
    <source>
        <dbReference type="PROSITE" id="PS51094"/>
    </source>
</evidence>
<feature type="region of interest" description="Disordered" evidence="11">
    <location>
        <begin position="1"/>
        <end position="31"/>
    </location>
</feature>
<dbReference type="EMBL" id="AE017283">
    <property type="protein sequence ID" value="AAT82199.1"/>
    <property type="molecule type" value="Genomic_DNA"/>
</dbReference>
<dbReference type="SUPFAM" id="SSF52794">
    <property type="entry name" value="PTS system IIB component-like"/>
    <property type="match status" value="1"/>
</dbReference>
<dbReference type="GO" id="GO:0008982">
    <property type="term" value="F:protein-N(PI)-phosphohistidine-sugar phosphotransferase activity"/>
    <property type="evidence" value="ECO:0007669"/>
    <property type="project" value="InterPro"/>
</dbReference>
<dbReference type="InterPro" id="IPR016152">
    <property type="entry name" value="PTrfase/Anion_transptr"/>
</dbReference>
<dbReference type="PANTHER" id="PTHR36203:SF1">
    <property type="entry name" value="ASCORBATE-SPECIFIC PTS SYSTEM EIIA COMPONENT"/>
    <property type="match status" value="1"/>
</dbReference>
<dbReference type="PANTHER" id="PTHR36203">
    <property type="entry name" value="ASCORBATE-SPECIFIC PTS SYSTEM EIIA COMPONENT"/>
    <property type="match status" value="1"/>
</dbReference>
<dbReference type="InterPro" id="IPR036095">
    <property type="entry name" value="PTS_EIIB-like_sf"/>
</dbReference>
<keyword evidence="6" id="KW-0598">Phosphotransferase system</keyword>
<evidence type="ECO:0000256" key="2">
    <source>
        <dbReference type="ARBA" id="ARBA00022448"/>
    </source>
</evidence>
<keyword evidence="5" id="KW-0808">Transferase</keyword>
<dbReference type="Pfam" id="PF00359">
    <property type="entry name" value="PTS_EIIA_2"/>
    <property type="match status" value="1"/>
</dbReference>
<sequence length="309" mass="32940">MRVGSQPFPQGRPRSRPHNAEPPRPLETGNGLKTVAFYPHEGVRYGSHSDGKAPTVIDLTDLLPPAAIRLDAHVNDWREALQAVGHLLVATDTATPRYTQAMIDNLEKNGPYIVVAPGFALAHARPDSSVLRTGMSWIRLDEPVAFGHETNDPVTLVAGLAATDASAHQNVLAALASALADPNRRNALDTATTPQEVVSILSNEAGHRSAEASTSQNLLLTVCGNGLGTSLFLKNTTEQVLDAWAWTPYLSVEATDTISARGRCSEADAILTSGAIAQTLGELSIPVEVIDDFTSVSQVDAALRRIYDV</sequence>
<organism evidence="13 14">
    <name type="scientific">Cutibacterium acnes (strain DSM 16379 / KPA171202)</name>
    <name type="common">Propionibacterium acnes</name>
    <dbReference type="NCBI Taxonomy" id="267747"/>
    <lineage>
        <taxon>Bacteria</taxon>
        <taxon>Bacillati</taxon>
        <taxon>Actinomycetota</taxon>
        <taxon>Actinomycetes</taxon>
        <taxon>Propionibacteriales</taxon>
        <taxon>Propionibacteriaceae</taxon>
        <taxon>Cutibacterium</taxon>
    </lineage>
</organism>
<dbReference type="InterPro" id="IPR051351">
    <property type="entry name" value="Ascorbate-PTS_EIIA_comp"/>
</dbReference>
<proteinExistence type="predicted"/>
<evidence type="ECO:0000256" key="11">
    <source>
        <dbReference type="SAM" id="MobiDB-lite"/>
    </source>
</evidence>
<dbReference type="GO" id="GO:0009401">
    <property type="term" value="P:phosphoenolpyruvate-dependent sugar phosphotransferase system"/>
    <property type="evidence" value="ECO:0007669"/>
    <property type="project" value="UniProtKB-KW"/>
</dbReference>
<dbReference type="CDD" id="cd05563">
    <property type="entry name" value="PTS_IIB_ascorbate"/>
    <property type="match status" value="1"/>
</dbReference>
<dbReference type="HOGENOM" id="CLU_095676_0_0_11"/>
<evidence type="ECO:0000256" key="6">
    <source>
        <dbReference type="ARBA" id="ARBA00022683"/>
    </source>
</evidence>
<evidence type="ECO:0000313" key="13">
    <source>
        <dbReference type="EMBL" id="AAT82199.1"/>
    </source>
</evidence>
<keyword evidence="4" id="KW-0597">Phosphoprotein</keyword>
<keyword evidence="7" id="KW-0418">Kinase</keyword>
<evidence type="ECO:0000256" key="10">
    <source>
        <dbReference type="ARBA" id="ARBA00042072"/>
    </source>
</evidence>
<dbReference type="PROSITE" id="PS51094">
    <property type="entry name" value="PTS_EIIA_TYPE_2"/>
    <property type="match status" value="1"/>
</dbReference>
<dbReference type="Gene3D" id="3.40.930.10">
    <property type="entry name" value="Mannitol-specific EII, Chain A"/>
    <property type="match status" value="1"/>
</dbReference>
<keyword evidence="3" id="KW-0963">Cytoplasm</keyword>
<feature type="domain" description="PTS EIIA type-2" evidence="12">
    <location>
        <begin position="61"/>
        <end position="204"/>
    </location>
</feature>
<evidence type="ECO:0000256" key="3">
    <source>
        <dbReference type="ARBA" id="ARBA00022490"/>
    </source>
</evidence>
<evidence type="ECO:0000256" key="9">
    <source>
        <dbReference type="ARBA" id="ARBA00041175"/>
    </source>
</evidence>
<evidence type="ECO:0000256" key="4">
    <source>
        <dbReference type="ARBA" id="ARBA00022553"/>
    </source>
</evidence>
<evidence type="ECO:0000256" key="7">
    <source>
        <dbReference type="ARBA" id="ARBA00022777"/>
    </source>
</evidence>
<evidence type="ECO:0000256" key="1">
    <source>
        <dbReference type="ARBA" id="ARBA00004496"/>
    </source>
</evidence>
<dbReference type="GO" id="GO:0016301">
    <property type="term" value="F:kinase activity"/>
    <property type="evidence" value="ECO:0007669"/>
    <property type="project" value="UniProtKB-KW"/>
</dbReference>
<dbReference type="Proteomes" id="UP000000603">
    <property type="component" value="Chromosome"/>
</dbReference>
<dbReference type="EnsemblBacteria" id="AAT82199">
    <property type="protein sequence ID" value="AAT82199"/>
    <property type="gene ID" value="PPA0447"/>
</dbReference>
<reference evidence="13 14" key="1">
    <citation type="journal article" date="2004" name="Science">
        <title>The complete genome sequence of Propionibacterium acnes, a commensal of human skin.</title>
        <authorList>
            <person name="Bruggemann H."/>
            <person name="Henne A."/>
            <person name="Hoster F."/>
            <person name="Liesegang H."/>
            <person name="Wiezer A."/>
            <person name="Strittmatter A."/>
            <person name="Hujer S."/>
            <person name="Durre P."/>
            <person name="Gottschalk G."/>
        </authorList>
    </citation>
    <scope>NUCLEOTIDE SEQUENCE [LARGE SCALE GENOMIC DNA]</scope>
    <source>
        <strain evidence="14">DSM 16379 / KPA171202</strain>
    </source>
</reference>
<name>Q6AAL7_CUTAK</name>
<dbReference type="eggNOG" id="COG1762">
    <property type="taxonomic scope" value="Bacteria"/>
</dbReference>
<evidence type="ECO:0000313" key="14">
    <source>
        <dbReference type="Proteomes" id="UP000000603"/>
    </source>
</evidence>
<dbReference type="eggNOG" id="COG3414">
    <property type="taxonomic scope" value="Bacteria"/>
</dbReference>
<dbReference type="Gene3D" id="3.40.50.2300">
    <property type="match status" value="1"/>
</dbReference>
<dbReference type="SUPFAM" id="SSF55804">
    <property type="entry name" value="Phoshotransferase/anion transport protein"/>
    <property type="match status" value="1"/>
</dbReference>
<dbReference type="KEGG" id="pac:PPA0447"/>
<comment type="function">
    <text evidence="8">The phosphoenolpyruvate-dependent sugar phosphotransferase system (sugar PTS), a major carbohydrate active transport system, catalyzes the phosphorylation of incoming sugar substrates concomitantly with their translocation across the cell membrane. The enzyme II UlaABC PTS system is involved in ascorbate transport.</text>
</comment>
<gene>
    <name evidence="13" type="ordered locus">PPA0447</name>
</gene>
<evidence type="ECO:0000256" key="5">
    <source>
        <dbReference type="ARBA" id="ARBA00022679"/>
    </source>
</evidence>
<dbReference type="InterPro" id="IPR002178">
    <property type="entry name" value="PTS_EIIA_type-2_dom"/>
</dbReference>
<comment type="subcellular location">
    <subcellularLocation>
        <location evidence="1">Cytoplasm</location>
    </subcellularLocation>
</comment>
<evidence type="ECO:0000256" key="8">
    <source>
        <dbReference type="ARBA" id="ARBA00037387"/>
    </source>
</evidence>
<dbReference type="GO" id="GO:0005737">
    <property type="term" value="C:cytoplasm"/>
    <property type="evidence" value="ECO:0007669"/>
    <property type="project" value="UniProtKB-SubCell"/>
</dbReference>
<accession>Q6AAL7</accession>
<protein>
    <recommendedName>
        <fullName evidence="9">Ascorbate-specific PTS system EIIA component</fullName>
    </recommendedName>
    <alternativeName>
        <fullName evidence="10">Ascorbate-specific phosphotransferase enzyme IIA component</fullName>
    </alternativeName>
</protein>
<dbReference type="AlphaFoldDB" id="Q6AAL7"/>
<keyword evidence="2" id="KW-0813">Transport</keyword>